<feature type="compositionally biased region" description="Acidic residues" evidence="3">
    <location>
        <begin position="26"/>
        <end position="35"/>
    </location>
</feature>
<dbReference type="OrthoDB" id="41445at2759"/>
<dbReference type="InterPro" id="IPR002740">
    <property type="entry name" value="EVE_domain"/>
</dbReference>
<feature type="compositionally biased region" description="Polar residues" evidence="3">
    <location>
        <begin position="48"/>
        <end position="59"/>
    </location>
</feature>
<feature type="compositionally biased region" description="Basic residues" evidence="3">
    <location>
        <begin position="251"/>
        <end position="268"/>
    </location>
</feature>
<feature type="compositionally biased region" description="Basic and acidic residues" evidence="3">
    <location>
        <begin position="315"/>
        <end position="326"/>
    </location>
</feature>
<dbReference type="AlphaFoldDB" id="A0A4R0R2M5"/>
<keyword evidence="2" id="KW-0539">Nucleus</keyword>
<name>A0A4R0R2M5_9APHY</name>
<feature type="domain" description="EVE" evidence="4">
    <location>
        <begin position="65"/>
        <end position="238"/>
    </location>
</feature>
<comment type="subcellular location">
    <subcellularLocation>
        <location evidence="1">Nucleus</location>
    </subcellularLocation>
</comment>
<feature type="region of interest" description="Disordered" evidence="3">
    <location>
        <begin position="243"/>
        <end position="366"/>
    </location>
</feature>
<gene>
    <name evidence="5" type="ORF">EIP91_008593</name>
</gene>
<organism evidence="5 6">
    <name type="scientific">Steccherinum ochraceum</name>
    <dbReference type="NCBI Taxonomy" id="92696"/>
    <lineage>
        <taxon>Eukaryota</taxon>
        <taxon>Fungi</taxon>
        <taxon>Dikarya</taxon>
        <taxon>Basidiomycota</taxon>
        <taxon>Agaricomycotina</taxon>
        <taxon>Agaricomycetes</taxon>
        <taxon>Polyporales</taxon>
        <taxon>Steccherinaceae</taxon>
        <taxon>Steccherinum</taxon>
    </lineage>
</organism>
<comment type="caution">
    <text evidence="5">The sequence shown here is derived from an EMBL/GenBank/DDBJ whole genome shotgun (WGS) entry which is preliminary data.</text>
</comment>
<accession>A0A4R0R2M5</accession>
<dbReference type="SUPFAM" id="SSF88697">
    <property type="entry name" value="PUA domain-like"/>
    <property type="match status" value="1"/>
</dbReference>
<dbReference type="FunFam" id="3.10.590.10:FF:000006">
    <property type="entry name" value="Chromosome 7, whole genome shotgun sequence"/>
    <property type="match status" value="1"/>
</dbReference>
<dbReference type="CDD" id="cd21133">
    <property type="entry name" value="EVE"/>
    <property type="match status" value="1"/>
</dbReference>
<dbReference type="Pfam" id="PF01878">
    <property type="entry name" value="EVE"/>
    <property type="match status" value="1"/>
</dbReference>
<proteinExistence type="predicted"/>
<evidence type="ECO:0000256" key="1">
    <source>
        <dbReference type="ARBA" id="ARBA00004123"/>
    </source>
</evidence>
<evidence type="ECO:0000313" key="6">
    <source>
        <dbReference type="Proteomes" id="UP000292702"/>
    </source>
</evidence>
<sequence length="366" mass="40386">MTDVRDARDRDEERVELNGPDVGPGNDDDDDDDDDVKPRGALKDSDVDQTIEQPLLTTSTMSPKHWLMKAEPDSRIVKGKDVKFSVDDFEAVKTTPWEGVRNAEARNLMKEMRSGDKVLFYHSNCKTPGIAALAEVTKEAYPDYTAWDSIHPYYDAKTDKDNPKWYMVDVTLQSRLAHFIPLSLLKDIASASGDGPSEGLEYIGSEGVRSIKTMALVTRGRLSVQRVEGKTYDVLVEMGERGGWDESAKPAKTRKAPTTKKSAAKAKGKGAAEKDEDADGEQDGNDDVAEVVETSSRGGGKKRGGKGGKGGKVAAKKEEEADRADIEEVDEDVKVQKGRARKRKAADEQPEEVDTRPVRWSTRIKR</sequence>
<dbReference type="PANTHER" id="PTHR14087">
    <property type="entry name" value="THYMOCYTE NUCLEAR PROTEIN 1"/>
    <property type="match status" value="1"/>
</dbReference>
<dbReference type="GO" id="GO:0005634">
    <property type="term" value="C:nucleus"/>
    <property type="evidence" value="ECO:0007669"/>
    <property type="project" value="UniProtKB-SubCell"/>
</dbReference>
<feature type="compositionally biased region" description="Basic and acidic residues" evidence="3">
    <location>
        <begin position="36"/>
        <end position="46"/>
    </location>
</feature>
<feature type="compositionally biased region" description="Acidic residues" evidence="3">
    <location>
        <begin position="274"/>
        <end position="290"/>
    </location>
</feature>
<dbReference type="InterPro" id="IPR052181">
    <property type="entry name" value="5hmC_binding"/>
</dbReference>
<feature type="region of interest" description="Disordered" evidence="3">
    <location>
        <begin position="1"/>
        <end position="59"/>
    </location>
</feature>
<feature type="compositionally biased region" description="Basic and acidic residues" evidence="3">
    <location>
        <begin position="1"/>
        <end position="16"/>
    </location>
</feature>
<evidence type="ECO:0000256" key="3">
    <source>
        <dbReference type="SAM" id="MobiDB-lite"/>
    </source>
</evidence>
<evidence type="ECO:0000313" key="5">
    <source>
        <dbReference type="EMBL" id="TCD61332.1"/>
    </source>
</evidence>
<dbReference type="PANTHER" id="PTHR14087:SF7">
    <property type="entry name" value="THYMOCYTE NUCLEAR PROTEIN 1"/>
    <property type="match status" value="1"/>
</dbReference>
<dbReference type="Proteomes" id="UP000292702">
    <property type="component" value="Unassembled WGS sequence"/>
</dbReference>
<keyword evidence="6" id="KW-1185">Reference proteome</keyword>
<dbReference type="EMBL" id="RWJN01000479">
    <property type="protein sequence ID" value="TCD61332.1"/>
    <property type="molecule type" value="Genomic_DNA"/>
</dbReference>
<dbReference type="STRING" id="92696.A0A4R0R2M5"/>
<evidence type="ECO:0000256" key="2">
    <source>
        <dbReference type="ARBA" id="ARBA00023242"/>
    </source>
</evidence>
<evidence type="ECO:0000259" key="4">
    <source>
        <dbReference type="Pfam" id="PF01878"/>
    </source>
</evidence>
<dbReference type="InterPro" id="IPR015947">
    <property type="entry name" value="PUA-like_sf"/>
</dbReference>
<dbReference type="InterPro" id="IPR047197">
    <property type="entry name" value="THYN1-like_EVE"/>
</dbReference>
<dbReference type="Gene3D" id="3.10.590.10">
    <property type="entry name" value="ph1033 like domains"/>
    <property type="match status" value="1"/>
</dbReference>
<reference evidence="5 6" key="1">
    <citation type="submission" date="2018-11" db="EMBL/GenBank/DDBJ databases">
        <title>Genome assembly of Steccherinum ochraceum LE-BIN_3174, the white-rot fungus of the Steccherinaceae family (The Residual Polyporoid clade, Polyporales, Basidiomycota).</title>
        <authorList>
            <person name="Fedorova T.V."/>
            <person name="Glazunova O.A."/>
            <person name="Landesman E.O."/>
            <person name="Moiseenko K.V."/>
            <person name="Psurtseva N.V."/>
            <person name="Savinova O.S."/>
            <person name="Shakhova N.V."/>
            <person name="Tyazhelova T.V."/>
            <person name="Vasina D.V."/>
        </authorList>
    </citation>
    <scope>NUCLEOTIDE SEQUENCE [LARGE SCALE GENOMIC DNA]</scope>
    <source>
        <strain evidence="5 6">LE-BIN_3174</strain>
    </source>
</reference>
<protein>
    <recommendedName>
        <fullName evidence="4">EVE domain-containing protein</fullName>
    </recommendedName>
</protein>